<dbReference type="PROSITE" id="PS50005">
    <property type="entry name" value="TPR"/>
    <property type="match status" value="2"/>
</dbReference>
<organism evidence="4 5">
    <name type="scientific">Cyclonatronum proteinivorum</name>
    <dbReference type="NCBI Taxonomy" id="1457365"/>
    <lineage>
        <taxon>Bacteria</taxon>
        <taxon>Pseudomonadati</taxon>
        <taxon>Balneolota</taxon>
        <taxon>Balneolia</taxon>
        <taxon>Balneolales</taxon>
        <taxon>Cyclonatronaceae</taxon>
        <taxon>Cyclonatronum</taxon>
    </lineage>
</organism>
<feature type="repeat" description="TPR" evidence="2">
    <location>
        <begin position="58"/>
        <end position="91"/>
    </location>
</feature>
<dbReference type="SUPFAM" id="SSF48452">
    <property type="entry name" value="TPR-like"/>
    <property type="match status" value="1"/>
</dbReference>
<dbReference type="Pfam" id="PF13432">
    <property type="entry name" value="TPR_16"/>
    <property type="match status" value="1"/>
</dbReference>
<dbReference type="InterPro" id="IPR019734">
    <property type="entry name" value="TPR_rpt"/>
</dbReference>
<evidence type="ECO:0000259" key="3">
    <source>
        <dbReference type="Pfam" id="PF07593"/>
    </source>
</evidence>
<protein>
    <submittedName>
        <fullName evidence="4">ASPIC and UnbV</fullName>
    </submittedName>
</protein>
<evidence type="ECO:0000256" key="2">
    <source>
        <dbReference type="PROSITE-ProRule" id="PRU00339"/>
    </source>
</evidence>
<feature type="repeat" description="TPR" evidence="2">
    <location>
        <begin position="92"/>
        <end position="125"/>
    </location>
</feature>
<evidence type="ECO:0000313" key="4">
    <source>
        <dbReference type="EMBL" id="AXJ01583.1"/>
    </source>
</evidence>
<dbReference type="AlphaFoldDB" id="A0A345UM81"/>
<dbReference type="Pfam" id="PF07593">
    <property type="entry name" value="UnbV_ASPIC"/>
    <property type="match status" value="1"/>
</dbReference>
<reference evidence="4 5" key="1">
    <citation type="submission" date="2018-03" db="EMBL/GenBank/DDBJ databases">
        <title>Phenotypic and genomic properties of Cyclonatronum proteinivorum gen. nov., sp. nov., a haloalkaliphilic bacteroidete from soda lakes possessing Na+-translocating rhodopsin.</title>
        <authorList>
            <person name="Toshchakov S.V."/>
            <person name="Korzhenkov A."/>
            <person name="Samarov N.I."/>
            <person name="Kublanov I.V."/>
            <person name="Muntyan M.S."/>
            <person name="Sorokin D.Y."/>
        </authorList>
    </citation>
    <scope>NUCLEOTIDE SEQUENCE [LARGE SCALE GENOMIC DNA]</scope>
    <source>
        <strain evidence="4 5">Omega</strain>
    </source>
</reference>
<gene>
    <name evidence="4" type="ORF">CYPRO_2341</name>
</gene>
<dbReference type="PANTHER" id="PTHR46580">
    <property type="entry name" value="SENSOR KINASE-RELATED"/>
    <property type="match status" value="1"/>
</dbReference>
<dbReference type="SUPFAM" id="SSF69318">
    <property type="entry name" value="Integrin alpha N-terminal domain"/>
    <property type="match status" value="1"/>
</dbReference>
<accession>A0A345UM81</accession>
<dbReference type="PANTHER" id="PTHR46580:SF4">
    <property type="entry name" value="ATP_GTP-BINDING PROTEIN"/>
    <property type="match status" value="1"/>
</dbReference>
<dbReference type="Gene3D" id="1.25.40.10">
    <property type="entry name" value="Tetratricopeptide repeat domain"/>
    <property type="match status" value="1"/>
</dbReference>
<dbReference type="InterPro" id="IPR011990">
    <property type="entry name" value="TPR-like_helical_dom_sf"/>
</dbReference>
<dbReference type="Pfam" id="PF13517">
    <property type="entry name" value="FG-GAP_3"/>
    <property type="match status" value="1"/>
</dbReference>
<dbReference type="KEGG" id="cprv:CYPRO_2341"/>
<name>A0A345UM81_9BACT</name>
<feature type="domain" description="ASPIC/UnbV" evidence="3">
    <location>
        <begin position="657"/>
        <end position="684"/>
    </location>
</feature>
<evidence type="ECO:0000313" key="5">
    <source>
        <dbReference type="Proteomes" id="UP000254808"/>
    </source>
</evidence>
<keyword evidence="1" id="KW-0732">Signal</keyword>
<dbReference type="SMART" id="SM00028">
    <property type="entry name" value="TPR"/>
    <property type="match status" value="2"/>
</dbReference>
<dbReference type="EMBL" id="CP027806">
    <property type="protein sequence ID" value="AXJ01583.1"/>
    <property type="molecule type" value="Genomic_DNA"/>
</dbReference>
<keyword evidence="5" id="KW-1185">Reference proteome</keyword>
<evidence type="ECO:0000256" key="1">
    <source>
        <dbReference type="ARBA" id="ARBA00022729"/>
    </source>
</evidence>
<dbReference type="InterPro" id="IPR028994">
    <property type="entry name" value="Integrin_alpha_N"/>
</dbReference>
<dbReference type="InterPro" id="IPR011519">
    <property type="entry name" value="UnbV_ASPIC"/>
</dbReference>
<sequence length="1143" mass="128122">MLAVACSTSEPEPPVAESDAYLRAVSDFFVSLAAAQTDEARFAFNKMNDVARAWPQEAAAWANLGVMAMRQGNFDLAGTRMEQAREAAPGNAEVLWLSGMYYSRRGDVSEAIRYFREAAEASPENPRIWFSLFTELEREDDAANAAEIVEVLDTLKVLQPRNQAVWYESARIANRNRMQPELEEALRKLGELQQGWDEDATEQLEMLLMFAEEGDFSEITFELVFLRNMIEPTPVFQDDVLRIQFPPTEVGFLITEFIWLPRPEFRVADPDMGVRFHPQTPEDFAQASLLKGATLLEEFPPFTVHIADGHLILDAETRLPYPGQTDALLHPAVMAEIDFNYNFRNDIALAGTDGFRLYRQEDDRSFTDISATLGLPAALRNDSYFGVWPADVDLDGDLDLILAPKSGPVFALINQSDGTFGRLNLFPQTRNVRDVRWADFNGDGTADGVFLQEDGSLVMYRNLTGNAFMLPEGFPQVNDAAAIAVGDLNANGYFEIAFATTEGAVEVLRYASRYDSWDRIRLFDAPGNTSPKTPATTTLFVTDVDNNGSLDVVLSTPERTTVLLSDSDFTFQALELPDFGWVTSIYDVDGNERLDFVGTGPAGEALEWMNAGTKNYNAYSIRARASGGEGDARINTFGIGGEMEIRSGLLYQKQLISSPIVHFGLGTYEEAEMLRIIWPNGSVQAEFAELGLGSTIFNEQVLKGSCPWLFTNDGEKIHFITDLIWRSPLGLRINALETAGVIQTEDRVRIPAGLLQPVDGVYDLRVTAELWETHYFDHLSLIAVDHPVGTELFIDERFVFPAPDLTERLLSEPVPVAGVRDMHGTDLSATVAQPNGEHIAPFRKTKFQGLVQPHYIEIEIGESVDQGLGEWLVLQGWLRPTDSSINLMLSQSSFDSPSGLMVEVADGSGGWQVLHENYGIPAGKQKSILMDLTGVFPDESDRRLRLHTTSEIYWDAIRKAARMPDAQMTLRELPAERMELRYRGFSRWNHADSLLPNLPDYAEITSTNQRWRDLEGYYTRFGDVTELLAETDDRYAIMNAGDELVLEYRSPGEPETGMQRSFILVNVGWVKDGDYNTEAGMTVLPLPYHGQSDYEYVRGGRLQDDPVFQRFPEDWVNFHTRYVTPEAFRSALLLNPDTRRNTP</sequence>
<proteinExistence type="predicted"/>
<dbReference type="Proteomes" id="UP000254808">
    <property type="component" value="Chromosome"/>
</dbReference>
<dbReference type="InterPro" id="IPR013517">
    <property type="entry name" value="FG-GAP"/>
</dbReference>
<keyword evidence="2" id="KW-0802">TPR repeat</keyword>